<dbReference type="Proteomes" id="UP000238479">
    <property type="component" value="Chromosome 4"/>
</dbReference>
<feature type="transmembrane region" description="Helical" evidence="2">
    <location>
        <begin position="463"/>
        <end position="483"/>
    </location>
</feature>
<organism evidence="3 4">
    <name type="scientific">Rosa chinensis</name>
    <name type="common">China rose</name>
    <dbReference type="NCBI Taxonomy" id="74649"/>
    <lineage>
        <taxon>Eukaryota</taxon>
        <taxon>Viridiplantae</taxon>
        <taxon>Streptophyta</taxon>
        <taxon>Embryophyta</taxon>
        <taxon>Tracheophyta</taxon>
        <taxon>Spermatophyta</taxon>
        <taxon>Magnoliopsida</taxon>
        <taxon>eudicotyledons</taxon>
        <taxon>Gunneridae</taxon>
        <taxon>Pentapetalae</taxon>
        <taxon>rosids</taxon>
        <taxon>fabids</taxon>
        <taxon>Rosales</taxon>
        <taxon>Rosaceae</taxon>
        <taxon>Rosoideae</taxon>
        <taxon>Rosoideae incertae sedis</taxon>
        <taxon>Rosa</taxon>
    </lineage>
</organism>
<keyword evidence="4" id="KW-1185">Reference proteome</keyword>
<keyword evidence="2" id="KW-0812">Transmembrane</keyword>
<dbReference type="OrthoDB" id="1166189at2759"/>
<evidence type="ECO:0000313" key="4">
    <source>
        <dbReference type="Proteomes" id="UP000238479"/>
    </source>
</evidence>
<dbReference type="OMA" id="SESNEDW"/>
<reference evidence="3 4" key="1">
    <citation type="journal article" date="2018" name="Nat. Genet.">
        <title>The Rosa genome provides new insights in the design of modern roses.</title>
        <authorList>
            <person name="Bendahmane M."/>
        </authorList>
    </citation>
    <scope>NUCLEOTIDE SEQUENCE [LARGE SCALE GENOMIC DNA]</scope>
    <source>
        <strain evidence="4">cv. Old Blush</strain>
    </source>
</reference>
<accession>A0A2P6QQ79</accession>
<name>A0A2P6QQ79_ROSCH</name>
<dbReference type="EMBL" id="PDCK01000042">
    <property type="protein sequence ID" value="PRQ36326.1"/>
    <property type="molecule type" value="Genomic_DNA"/>
</dbReference>
<gene>
    <name evidence="3" type="ORF">RchiOBHm_Chr4g0390201</name>
</gene>
<feature type="compositionally biased region" description="Basic and acidic residues" evidence="1">
    <location>
        <begin position="275"/>
        <end position="289"/>
    </location>
</feature>
<dbReference type="Pfam" id="PF03140">
    <property type="entry name" value="DUF247"/>
    <property type="match status" value="1"/>
</dbReference>
<dbReference type="STRING" id="74649.A0A2P6QQ79"/>
<feature type="region of interest" description="Disordered" evidence="1">
    <location>
        <begin position="265"/>
        <end position="289"/>
    </location>
</feature>
<proteinExistence type="predicted"/>
<dbReference type="InterPro" id="IPR004158">
    <property type="entry name" value="DUF247_pln"/>
</dbReference>
<evidence type="ECO:0000256" key="2">
    <source>
        <dbReference type="SAM" id="Phobius"/>
    </source>
</evidence>
<dbReference type="PANTHER" id="PTHR31170">
    <property type="entry name" value="BNAC04G53230D PROTEIN"/>
    <property type="match status" value="1"/>
</dbReference>
<keyword evidence="2" id="KW-0472">Membrane</keyword>
<dbReference type="PANTHER" id="PTHR31170:SF17">
    <property type="match status" value="1"/>
</dbReference>
<protein>
    <submittedName>
        <fullName evidence="3">Uncharacterized protein</fullName>
    </submittedName>
</protein>
<evidence type="ECO:0000313" key="3">
    <source>
        <dbReference type="EMBL" id="PRQ36326.1"/>
    </source>
</evidence>
<dbReference type="Gramene" id="PRQ36326">
    <property type="protein sequence ID" value="PRQ36326"/>
    <property type="gene ID" value="RchiOBHm_Chr4g0390201"/>
</dbReference>
<evidence type="ECO:0000256" key="1">
    <source>
        <dbReference type="SAM" id="MobiDB-lite"/>
    </source>
</evidence>
<keyword evidence="2" id="KW-1133">Transmembrane helix</keyword>
<dbReference type="AlphaFoldDB" id="A0A2P6QQ79"/>
<sequence>MSANHRSGRDHTVIDIIDDLEKSKKCKKCIFRVPNVLWRQNPAAYTPDVVSIGPFHSYRGKEEGKGGKEGNGEKYFQLMERVKASYLKEILMGMKKTLKELTAEVIKLSDQKNEGEFDQRARAFYAEPLDDHISSEEFIKMMIVDGCFLIQLFRKCNDPKLRAFDDPVFNMDCMFHFLCHDILLLENQLPWFVIHSLYSLIIEEYPNQAFLSTLILEAFSMLPSLKQSCSSYNKHLRRNKCFCDADYLHILDLVRNSIVIPSGTKAAGKESMSNPEKHEVDSGNKHERNNKVVHEATIDPDSHQIRTATALSKADIKFESVEKESIMDIHFETGGCFRNGILKIPLLNVGMSSETLFRNLIAIEQCYHGYSNDVTSYAIFMDNLISSKEDMELLCKQKVIGNLMSDEDGCKFFSNLYKDIPHNKFSHNKFYYSALCKQVNDRYQLRRYTWLALLKIEKFSNPWRLLAFGIAIIALFLTSWSSANNIRVNWHK</sequence>
<comment type="caution">
    <text evidence="3">The sequence shown here is derived from an EMBL/GenBank/DDBJ whole genome shotgun (WGS) entry which is preliminary data.</text>
</comment>